<feature type="non-terminal residue" evidence="3">
    <location>
        <position position="221"/>
    </location>
</feature>
<dbReference type="STRING" id="407821.A0A087UTI5"/>
<dbReference type="SUPFAM" id="SSF52266">
    <property type="entry name" value="SGNH hydrolase"/>
    <property type="match status" value="1"/>
</dbReference>
<proteinExistence type="inferred from homology"/>
<dbReference type="PANTHER" id="PTHR11852:SF0">
    <property type="entry name" value="PLATELET-ACTIVATING FACTOR ACETYLHYDROLASE IB SUBUNIT BETA HOMOLOG"/>
    <property type="match status" value="1"/>
</dbReference>
<reference evidence="3 4" key="1">
    <citation type="submission" date="2013-11" db="EMBL/GenBank/DDBJ databases">
        <title>Genome sequencing of Stegodyphus mimosarum.</title>
        <authorList>
            <person name="Bechsgaard J."/>
        </authorList>
    </citation>
    <scope>NUCLEOTIDE SEQUENCE [LARGE SCALE GENOMIC DNA]</scope>
</reference>
<dbReference type="Pfam" id="PF13472">
    <property type="entry name" value="Lipase_GDSL_2"/>
    <property type="match status" value="1"/>
</dbReference>
<evidence type="ECO:0000313" key="4">
    <source>
        <dbReference type="Proteomes" id="UP000054359"/>
    </source>
</evidence>
<keyword evidence="3" id="KW-0378">Hydrolase</keyword>
<dbReference type="OMA" id="AWNQYFA"/>
<dbReference type="PANTHER" id="PTHR11852">
    <property type="entry name" value="PLATELET-ACTIVATING FACTOR ACETYLHYDROLASE"/>
    <property type="match status" value="1"/>
</dbReference>
<protein>
    <submittedName>
        <fullName evidence="3">Platelet-activating factor acetylhydrolase IB subunit gamma</fullName>
    </submittedName>
</protein>
<evidence type="ECO:0000256" key="1">
    <source>
        <dbReference type="ARBA" id="ARBA00038184"/>
    </source>
</evidence>
<name>A0A087UTI5_STEMI</name>
<dbReference type="InterPro" id="IPR036514">
    <property type="entry name" value="SGNH_hydro_sf"/>
</dbReference>
<evidence type="ECO:0000313" key="3">
    <source>
        <dbReference type="EMBL" id="KFM80674.1"/>
    </source>
</evidence>
<dbReference type="Gene3D" id="3.40.50.1110">
    <property type="entry name" value="SGNH hydrolase"/>
    <property type="match status" value="1"/>
</dbReference>
<sequence length="221" mass="24772">MNPAIQATPLEDKRGDDRWNSIHKHFLIAAREQEPDVLFIGDYVVSMAAHTEMWEKLFVPLHCLNLGIAEDETQNVLWRIQNGEIDATDPKVIVLSVGANNVSHSAGQIVAGIQSCAQAILDKKPNAVLIILKLLPCGQHPNPVRTKIQEVNKKLKSACQEFPNTQVIDIDPGFILPDGSISHHDMYDYLHLTRSAYSKSFEILYDLLQQILTDNAEDLQE</sequence>
<dbReference type="EMBL" id="KK121532">
    <property type="protein sequence ID" value="KFM80674.1"/>
    <property type="molecule type" value="Genomic_DNA"/>
</dbReference>
<organism evidence="3 4">
    <name type="scientific">Stegodyphus mimosarum</name>
    <name type="common">African social velvet spider</name>
    <dbReference type="NCBI Taxonomy" id="407821"/>
    <lineage>
        <taxon>Eukaryota</taxon>
        <taxon>Metazoa</taxon>
        <taxon>Ecdysozoa</taxon>
        <taxon>Arthropoda</taxon>
        <taxon>Chelicerata</taxon>
        <taxon>Arachnida</taxon>
        <taxon>Araneae</taxon>
        <taxon>Araneomorphae</taxon>
        <taxon>Entelegynae</taxon>
        <taxon>Eresoidea</taxon>
        <taxon>Eresidae</taxon>
        <taxon>Stegodyphus</taxon>
    </lineage>
</organism>
<dbReference type="Proteomes" id="UP000054359">
    <property type="component" value="Unassembled WGS sequence"/>
</dbReference>
<comment type="similarity">
    <text evidence="1">Belongs to the 'GDSL' lipolytic enzyme family. Platelet-activating factor acetylhydrolase IB beta/gamma subunits subfamily.</text>
</comment>
<dbReference type="GO" id="GO:0016787">
    <property type="term" value="F:hydrolase activity"/>
    <property type="evidence" value="ECO:0007669"/>
    <property type="project" value="UniProtKB-KW"/>
</dbReference>
<accession>A0A087UTI5</accession>
<dbReference type="OrthoDB" id="505607at2759"/>
<gene>
    <name evidence="3" type="ORF">X975_13944</name>
</gene>
<feature type="domain" description="SGNH hydrolase-type esterase" evidence="2">
    <location>
        <begin position="64"/>
        <end position="197"/>
    </location>
</feature>
<evidence type="ECO:0000259" key="2">
    <source>
        <dbReference type="Pfam" id="PF13472"/>
    </source>
</evidence>
<keyword evidence="4" id="KW-1185">Reference proteome</keyword>
<dbReference type="InterPro" id="IPR013830">
    <property type="entry name" value="SGNH_hydro"/>
</dbReference>
<dbReference type="AlphaFoldDB" id="A0A087UTI5"/>